<name>A0A0F9GG25_9ZZZZ</name>
<dbReference type="EMBL" id="LAZR01026547">
    <property type="protein sequence ID" value="KKL68380.1"/>
    <property type="molecule type" value="Genomic_DNA"/>
</dbReference>
<organism evidence="1">
    <name type="scientific">marine sediment metagenome</name>
    <dbReference type="NCBI Taxonomy" id="412755"/>
    <lineage>
        <taxon>unclassified sequences</taxon>
        <taxon>metagenomes</taxon>
        <taxon>ecological metagenomes</taxon>
    </lineage>
</organism>
<accession>A0A0F9GG25</accession>
<protein>
    <submittedName>
        <fullName evidence="1">Uncharacterized protein</fullName>
    </submittedName>
</protein>
<comment type="caution">
    <text evidence="1">The sequence shown here is derived from an EMBL/GenBank/DDBJ whole genome shotgun (WGS) entry which is preliminary data.</text>
</comment>
<gene>
    <name evidence="1" type="ORF">LCGC14_2125550</name>
</gene>
<dbReference type="AlphaFoldDB" id="A0A0F9GG25"/>
<proteinExistence type="predicted"/>
<sequence>MESCIVEKTKEQAVKKVKIDFYINAADFMDVNLTNEELENLIRLMNREPNEKSKKFSEEALKFYNDMLIKNQD</sequence>
<reference evidence="1" key="1">
    <citation type="journal article" date="2015" name="Nature">
        <title>Complex archaea that bridge the gap between prokaryotes and eukaryotes.</title>
        <authorList>
            <person name="Spang A."/>
            <person name="Saw J.H."/>
            <person name="Jorgensen S.L."/>
            <person name="Zaremba-Niedzwiedzka K."/>
            <person name="Martijn J."/>
            <person name="Lind A.E."/>
            <person name="van Eijk R."/>
            <person name="Schleper C."/>
            <person name="Guy L."/>
            <person name="Ettema T.J."/>
        </authorList>
    </citation>
    <scope>NUCLEOTIDE SEQUENCE</scope>
</reference>
<evidence type="ECO:0000313" key="1">
    <source>
        <dbReference type="EMBL" id="KKL68380.1"/>
    </source>
</evidence>